<dbReference type="Gene3D" id="1.10.287.130">
    <property type="match status" value="1"/>
</dbReference>
<organism evidence="10 11">
    <name type="scientific">Croceimicrobium hydrocarbonivorans</name>
    <dbReference type="NCBI Taxonomy" id="2761580"/>
    <lineage>
        <taxon>Bacteria</taxon>
        <taxon>Pseudomonadati</taxon>
        <taxon>Bacteroidota</taxon>
        <taxon>Flavobacteriia</taxon>
        <taxon>Flavobacteriales</taxon>
        <taxon>Owenweeksiaceae</taxon>
        <taxon>Croceimicrobium</taxon>
    </lineage>
</organism>
<evidence type="ECO:0000256" key="3">
    <source>
        <dbReference type="ARBA" id="ARBA00022553"/>
    </source>
</evidence>
<accession>A0A7H0VI60</accession>
<evidence type="ECO:0000256" key="1">
    <source>
        <dbReference type="ARBA" id="ARBA00000085"/>
    </source>
</evidence>
<dbReference type="PANTHER" id="PTHR43711:SF26">
    <property type="entry name" value="SENSOR HISTIDINE KINASE RCSC"/>
    <property type="match status" value="1"/>
</dbReference>
<dbReference type="Gene3D" id="3.30.565.10">
    <property type="entry name" value="Histidine kinase-like ATPase, C-terminal domain"/>
    <property type="match status" value="1"/>
</dbReference>
<keyword evidence="8" id="KW-0812">Transmembrane</keyword>
<keyword evidence="4" id="KW-0808">Transferase</keyword>
<dbReference type="CDD" id="cd00082">
    <property type="entry name" value="HisKA"/>
    <property type="match status" value="1"/>
</dbReference>
<feature type="transmembrane region" description="Helical" evidence="8">
    <location>
        <begin position="101"/>
        <end position="117"/>
    </location>
</feature>
<dbReference type="PANTHER" id="PTHR43711">
    <property type="entry name" value="TWO-COMPONENT HISTIDINE KINASE"/>
    <property type="match status" value="1"/>
</dbReference>
<dbReference type="Pfam" id="PF00512">
    <property type="entry name" value="HisKA"/>
    <property type="match status" value="1"/>
</dbReference>
<dbReference type="PROSITE" id="PS50109">
    <property type="entry name" value="HIS_KIN"/>
    <property type="match status" value="1"/>
</dbReference>
<dbReference type="SMART" id="SM00387">
    <property type="entry name" value="HATPase_c"/>
    <property type="match status" value="1"/>
</dbReference>
<keyword evidence="5 10" id="KW-0418">Kinase</keyword>
<proteinExistence type="predicted"/>
<dbReference type="EMBL" id="CP060139">
    <property type="protein sequence ID" value="QNR25408.1"/>
    <property type="molecule type" value="Genomic_DNA"/>
</dbReference>
<comment type="catalytic activity">
    <reaction evidence="1">
        <text>ATP + protein L-histidine = ADP + protein N-phospho-L-histidine.</text>
        <dbReference type="EC" id="2.7.13.3"/>
    </reaction>
</comment>
<evidence type="ECO:0000256" key="5">
    <source>
        <dbReference type="ARBA" id="ARBA00022777"/>
    </source>
</evidence>
<keyword evidence="3" id="KW-0597">Phosphoprotein</keyword>
<dbReference type="Proteomes" id="UP000516305">
    <property type="component" value="Chromosome"/>
</dbReference>
<name>A0A7H0VI60_9FLAO</name>
<feature type="domain" description="Histidine kinase" evidence="9">
    <location>
        <begin position="218"/>
        <end position="433"/>
    </location>
</feature>
<evidence type="ECO:0000313" key="11">
    <source>
        <dbReference type="Proteomes" id="UP000516305"/>
    </source>
</evidence>
<dbReference type="SUPFAM" id="SSF55874">
    <property type="entry name" value="ATPase domain of HSP90 chaperone/DNA topoisomerase II/histidine kinase"/>
    <property type="match status" value="1"/>
</dbReference>
<dbReference type="RefSeq" id="WP_210759936.1">
    <property type="nucleotide sequence ID" value="NZ_CP060139.1"/>
</dbReference>
<dbReference type="InterPro" id="IPR050736">
    <property type="entry name" value="Sensor_HK_Regulatory"/>
</dbReference>
<dbReference type="InterPro" id="IPR005467">
    <property type="entry name" value="His_kinase_dom"/>
</dbReference>
<dbReference type="EC" id="2.7.13.3" evidence="2"/>
<evidence type="ECO:0000256" key="8">
    <source>
        <dbReference type="SAM" id="Phobius"/>
    </source>
</evidence>
<dbReference type="InterPro" id="IPR036890">
    <property type="entry name" value="HATPase_C_sf"/>
</dbReference>
<keyword evidence="11" id="KW-1185">Reference proteome</keyword>
<dbReference type="FunFam" id="3.30.565.10:FF:000006">
    <property type="entry name" value="Sensor histidine kinase WalK"/>
    <property type="match status" value="1"/>
</dbReference>
<dbReference type="InterPro" id="IPR036097">
    <property type="entry name" value="HisK_dim/P_sf"/>
</dbReference>
<dbReference type="GO" id="GO:0000155">
    <property type="term" value="F:phosphorelay sensor kinase activity"/>
    <property type="evidence" value="ECO:0007669"/>
    <property type="project" value="InterPro"/>
</dbReference>
<keyword evidence="8" id="KW-1133">Transmembrane helix</keyword>
<dbReference type="PRINTS" id="PR00344">
    <property type="entry name" value="BCTRLSENSOR"/>
</dbReference>
<dbReference type="InterPro" id="IPR004358">
    <property type="entry name" value="Sig_transdc_His_kin-like_C"/>
</dbReference>
<dbReference type="SMART" id="SM00388">
    <property type="entry name" value="HisKA"/>
    <property type="match status" value="1"/>
</dbReference>
<feature type="coiled-coil region" evidence="7">
    <location>
        <begin position="181"/>
        <end position="215"/>
    </location>
</feature>
<dbReference type="AlphaFoldDB" id="A0A7H0VI60"/>
<evidence type="ECO:0000256" key="2">
    <source>
        <dbReference type="ARBA" id="ARBA00012438"/>
    </source>
</evidence>
<evidence type="ECO:0000256" key="4">
    <source>
        <dbReference type="ARBA" id="ARBA00022679"/>
    </source>
</evidence>
<dbReference type="InterPro" id="IPR003661">
    <property type="entry name" value="HisK_dim/P_dom"/>
</dbReference>
<feature type="transmembrane region" description="Helical" evidence="8">
    <location>
        <begin position="163"/>
        <end position="180"/>
    </location>
</feature>
<evidence type="ECO:0000256" key="7">
    <source>
        <dbReference type="SAM" id="Coils"/>
    </source>
</evidence>
<feature type="transmembrane region" description="Helical" evidence="8">
    <location>
        <begin position="50"/>
        <end position="67"/>
    </location>
</feature>
<feature type="transmembrane region" description="Helical" evidence="8">
    <location>
        <begin position="124"/>
        <end position="143"/>
    </location>
</feature>
<dbReference type="Pfam" id="PF02518">
    <property type="entry name" value="HATPase_c"/>
    <property type="match status" value="1"/>
</dbReference>
<evidence type="ECO:0000256" key="6">
    <source>
        <dbReference type="ARBA" id="ARBA00023012"/>
    </source>
</evidence>
<evidence type="ECO:0000313" key="10">
    <source>
        <dbReference type="EMBL" id="QNR25408.1"/>
    </source>
</evidence>
<dbReference type="KEGG" id="chyd:H4K34_06100"/>
<keyword evidence="7" id="KW-0175">Coiled coil</keyword>
<evidence type="ECO:0000259" key="9">
    <source>
        <dbReference type="PROSITE" id="PS50109"/>
    </source>
</evidence>
<dbReference type="InterPro" id="IPR003594">
    <property type="entry name" value="HATPase_dom"/>
</dbReference>
<feature type="transmembrane region" description="Helical" evidence="8">
    <location>
        <begin position="21"/>
        <end position="44"/>
    </location>
</feature>
<keyword evidence="8" id="KW-0472">Membrane</keyword>
<dbReference type="SUPFAM" id="SSF47384">
    <property type="entry name" value="Homodimeric domain of signal transducing histidine kinase"/>
    <property type="match status" value="1"/>
</dbReference>
<keyword evidence="6" id="KW-0902">Two-component regulatory system</keyword>
<protein>
    <recommendedName>
        <fullName evidence="2">histidine kinase</fullName>
        <ecNumber evidence="2">2.7.13.3</ecNumber>
    </recommendedName>
</protein>
<gene>
    <name evidence="10" type="ORF">H4K34_06100</name>
</gene>
<sequence>MSYKQFREIVYGREDEFDLKEIIFHQICFISAIALSIGLLLSINIRQWDLVLVILGTQLILILSYWFSRVMGYFKVGWFIFMITSYALFGFNYFLNSGINGTTTVLSFMTLAMLFATTQSKQHWFWTVIHGIVFSGLLLYEYNFGRQYIVGYETEELRYIDTVFSYLLTLGLFFLIFRLIRQAYEMQRQKVEDQKIELQQNQKELKESYKELTKVLSIIAHDVRNPLASIESYLELARDGAIPEEDRMQLKAELLKMVQNTSHMLDDMVNWSKSQIAGNHANFHLVSLGSWLNQTVEHLRGMAKAKGILLKDDYNGQEKVFCDPILMTVIIRNLLQNAVKFTPSGKEISLKVRSTKNAVLFTVSDQGLGISAEKQKTLFSGRTESVPGTQQERGSGFGLLIVKEYVDLHQGSISLDSSPGKGSTFTVSIPFKPH</sequence>
<reference evidence="10 11" key="1">
    <citation type="submission" date="2020-08" db="EMBL/GenBank/DDBJ databases">
        <title>Croceimicrobium hydrocarbonivorans gen. nov., sp. nov., a novel marine bacterium isolated from a bacterial consortium that degrades polyethylene terephthalate.</title>
        <authorList>
            <person name="Liu R."/>
        </authorList>
    </citation>
    <scope>NUCLEOTIDE SEQUENCE [LARGE SCALE GENOMIC DNA]</scope>
    <source>
        <strain evidence="10 11">A20-9</strain>
    </source>
</reference>